<accession>X0RYA6</accession>
<organism evidence="2">
    <name type="scientific">marine sediment metagenome</name>
    <dbReference type="NCBI Taxonomy" id="412755"/>
    <lineage>
        <taxon>unclassified sequences</taxon>
        <taxon>metagenomes</taxon>
        <taxon>ecological metagenomes</taxon>
    </lineage>
</organism>
<evidence type="ECO:0000256" key="1">
    <source>
        <dbReference type="SAM" id="MobiDB-lite"/>
    </source>
</evidence>
<reference evidence="2" key="1">
    <citation type="journal article" date="2014" name="Front. Microbiol.">
        <title>High frequency of phylogenetically diverse reductive dehalogenase-homologous genes in deep subseafloor sedimentary metagenomes.</title>
        <authorList>
            <person name="Kawai M."/>
            <person name="Futagami T."/>
            <person name="Toyoda A."/>
            <person name="Takaki Y."/>
            <person name="Nishi S."/>
            <person name="Hori S."/>
            <person name="Arai W."/>
            <person name="Tsubouchi T."/>
            <person name="Morono Y."/>
            <person name="Uchiyama I."/>
            <person name="Ito T."/>
            <person name="Fujiyama A."/>
            <person name="Inagaki F."/>
            <person name="Takami H."/>
        </authorList>
    </citation>
    <scope>NUCLEOTIDE SEQUENCE</scope>
    <source>
        <strain evidence="2">Expedition CK06-06</strain>
    </source>
</reference>
<evidence type="ECO:0000313" key="2">
    <source>
        <dbReference type="EMBL" id="GAF73809.1"/>
    </source>
</evidence>
<proteinExistence type="predicted"/>
<comment type="caution">
    <text evidence="2">The sequence shown here is derived from an EMBL/GenBank/DDBJ whole genome shotgun (WGS) entry which is preliminary data.</text>
</comment>
<name>X0RYA6_9ZZZZ</name>
<protein>
    <submittedName>
        <fullName evidence="2">Uncharacterized protein</fullName>
    </submittedName>
</protein>
<dbReference type="EMBL" id="BARS01008089">
    <property type="protein sequence ID" value="GAF73809.1"/>
    <property type="molecule type" value="Genomic_DNA"/>
</dbReference>
<dbReference type="AlphaFoldDB" id="X0RYA6"/>
<feature type="region of interest" description="Disordered" evidence="1">
    <location>
        <begin position="18"/>
        <end position="70"/>
    </location>
</feature>
<feature type="compositionally biased region" description="Gly residues" evidence="1">
    <location>
        <begin position="26"/>
        <end position="36"/>
    </location>
</feature>
<sequence length="188" mass="20686">MHPVLLIGGAVVALLAGKKKKSSSKSGGGSDPGPDGGFDRLTIKTSTTSPKVGEPWDHCDPPAGSPKKTHAAYGKNGECMVFWGPETWDVARSFIEAEMNRLSPQERDEICNHGECVPDPYAVDPHLFCEWNDNPKAIAAVKRIAVAMYPQLEPALPLEKNPQYFPAIVWQFLWYELAKYQCGFEPVT</sequence>
<gene>
    <name evidence="2" type="ORF">S01H1_15500</name>
</gene>